<reference evidence="1" key="1">
    <citation type="submission" date="2018-02" db="EMBL/GenBank/DDBJ databases">
        <title>Rhizophora mucronata_Transcriptome.</title>
        <authorList>
            <person name="Meera S.P."/>
            <person name="Sreeshan A."/>
            <person name="Augustine A."/>
        </authorList>
    </citation>
    <scope>NUCLEOTIDE SEQUENCE</scope>
    <source>
        <tissue evidence="1">Leaf</tissue>
    </source>
</reference>
<organism evidence="1">
    <name type="scientific">Rhizophora mucronata</name>
    <name type="common">Asiatic mangrove</name>
    <dbReference type="NCBI Taxonomy" id="61149"/>
    <lineage>
        <taxon>Eukaryota</taxon>
        <taxon>Viridiplantae</taxon>
        <taxon>Streptophyta</taxon>
        <taxon>Embryophyta</taxon>
        <taxon>Tracheophyta</taxon>
        <taxon>Spermatophyta</taxon>
        <taxon>Magnoliopsida</taxon>
        <taxon>eudicotyledons</taxon>
        <taxon>Gunneridae</taxon>
        <taxon>Pentapetalae</taxon>
        <taxon>rosids</taxon>
        <taxon>fabids</taxon>
        <taxon>Malpighiales</taxon>
        <taxon>Rhizophoraceae</taxon>
        <taxon>Rhizophora</taxon>
    </lineage>
</organism>
<dbReference type="EMBL" id="GGEC01058798">
    <property type="protein sequence ID" value="MBX39282.1"/>
    <property type="molecule type" value="Transcribed_RNA"/>
</dbReference>
<evidence type="ECO:0000313" key="1">
    <source>
        <dbReference type="EMBL" id="MBX39282.1"/>
    </source>
</evidence>
<name>A0A2P2N9Y4_RHIMU</name>
<sequence length="32" mass="3355">MPVEAIHQITALTTTTAGKRTINSSDNGLTVI</sequence>
<accession>A0A2P2N9Y4</accession>
<proteinExistence type="predicted"/>
<dbReference type="AlphaFoldDB" id="A0A2P2N9Y4"/>
<protein>
    <submittedName>
        <fullName evidence="1">Uncharacterized protein</fullName>
    </submittedName>
</protein>